<accession>A0A1Y2DUR0</accession>
<keyword evidence="11" id="KW-1185">Reference proteome</keyword>
<keyword evidence="5" id="KW-0648">Protein biosynthesis</keyword>
<dbReference type="GeneID" id="63772402"/>
<evidence type="ECO:0000256" key="5">
    <source>
        <dbReference type="ARBA" id="ARBA00022917"/>
    </source>
</evidence>
<comment type="subunit">
    <text evidence="8">Component of the translation initiation factor 2B (eIF2B) complex which is a heterodecamer of two sets of five different subunits: alpha, beta, gamma, delta and epsilon. Subunits alpha, beta and delta comprise a regulatory subcomplex and subunits epsilon and gamma comprise a catalytic subcomplex. Within the complex, the hexameric regulatory complex resides at the center, with the two heterodimeric catalytic subcomplexes bound on opposite sides.</text>
</comment>
<name>A0A1Y2DUR0_9PEZI</name>
<evidence type="ECO:0000256" key="9">
    <source>
        <dbReference type="RuleBase" id="RU003814"/>
    </source>
</evidence>
<dbReference type="RefSeq" id="XP_040714667.1">
    <property type="nucleotide sequence ID" value="XM_040856190.1"/>
</dbReference>
<dbReference type="InterPro" id="IPR051855">
    <property type="entry name" value="eIF2B_beta_subunit"/>
</dbReference>
<dbReference type="Proteomes" id="UP000193689">
    <property type="component" value="Unassembled WGS sequence"/>
</dbReference>
<comment type="caution">
    <text evidence="10">The sequence shown here is derived from an EMBL/GenBank/DDBJ whole genome shotgun (WGS) entry which is preliminary data.</text>
</comment>
<dbReference type="GO" id="GO:0005851">
    <property type="term" value="C:eukaryotic translation initiation factor 2B complex"/>
    <property type="evidence" value="ECO:0007669"/>
    <property type="project" value="TreeGrafter"/>
</dbReference>
<gene>
    <name evidence="10" type="ORF">BCR38DRAFT_345606</name>
</gene>
<keyword evidence="4" id="KW-0396">Initiation factor</keyword>
<sequence length="428" mass="46491">MAPPKGGYAPNLDKFLDSLKGPVDTSVEFLIALLKRRQIKGSEPCAVATARILLQVVAKEKWTDVDQLIERIRVVGTRLVAAQPRELVIGNVVKRVLRLIRDEAMEDRNEAGGDSSPASPASMLPTPIVESIPDVKPFRPPTLNSLGSFARTQSMFSLLADPDVAPPLWSNGTTPAAASGTSTPLSRTALSQATNISALRSEVIDGIEEIMDEIKQVDDQVQTYADIIIHPGNYILVYQPSRTVQKFLTRCKRKFNVLLVVDPSTATSTEDLYASFRKSLVAGGSTVVKVMNTGLMAYMPRVNKVILEARAITATGEVVVDSGAASIARAARQQGRTVIVVGGVYKLSPDSQANQTIEWGDPSKYVNFSDGQMVGHVKVKNAVSESVPEADTYLTNLGANSKEYLHVIIEDHYKEEDIGLDLYGTIRK</sequence>
<dbReference type="InterPro" id="IPR000649">
    <property type="entry name" value="IF-2B-related"/>
</dbReference>
<comment type="similarity">
    <text evidence="2 9">Belongs to the eIF-2B alpha/beta/delta subunits family.</text>
</comment>
<evidence type="ECO:0000256" key="2">
    <source>
        <dbReference type="ARBA" id="ARBA00007251"/>
    </source>
</evidence>
<evidence type="ECO:0000256" key="4">
    <source>
        <dbReference type="ARBA" id="ARBA00022540"/>
    </source>
</evidence>
<evidence type="ECO:0000256" key="8">
    <source>
        <dbReference type="ARBA" id="ARBA00046432"/>
    </source>
</evidence>
<evidence type="ECO:0000256" key="7">
    <source>
        <dbReference type="ARBA" id="ARBA00044228"/>
    </source>
</evidence>
<proteinExistence type="inferred from homology"/>
<dbReference type="FunCoup" id="A0A1Y2DUR0">
    <property type="interactions" value="1050"/>
</dbReference>
<keyword evidence="3" id="KW-0963">Cytoplasm</keyword>
<dbReference type="EMBL" id="MCFJ01000008">
    <property type="protein sequence ID" value="ORY63010.1"/>
    <property type="molecule type" value="Genomic_DNA"/>
</dbReference>
<dbReference type="InterPro" id="IPR042529">
    <property type="entry name" value="IF_2B-like_C"/>
</dbReference>
<evidence type="ECO:0000256" key="6">
    <source>
        <dbReference type="ARBA" id="ARBA00044122"/>
    </source>
</evidence>
<dbReference type="GO" id="GO:0005829">
    <property type="term" value="C:cytosol"/>
    <property type="evidence" value="ECO:0007669"/>
    <property type="project" value="UniProtKB-SubCell"/>
</dbReference>
<comment type="subcellular location">
    <subcellularLocation>
        <location evidence="1">Cytoplasm</location>
        <location evidence="1">Cytosol</location>
    </subcellularLocation>
</comment>
<evidence type="ECO:0000256" key="3">
    <source>
        <dbReference type="ARBA" id="ARBA00022490"/>
    </source>
</evidence>
<organism evidence="10 11">
    <name type="scientific">Pseudomassariella vexata</name>
    <dbReference type="NCBI Taxonomy" id="1141098"/>
    <lineage>
        <taxon>Eukaryota</taxon>
        <taxon>Fungi</taxon>
        <taxon>Dikarya</taxon>
        <taxon>Ascomycota</taxon>
        <taxon>Pezizomycotina</taxon>
        <taxon>Sordariomycetes</taxon>
        <taxon>Xylariomycetidae</taxon>
        <taxon>Amphisphaeriales</taxon>
        <taxon>Pseudomassariaceae</taxon>
        <taxon>Pseudomassariella</taxon>
    </lineage>
</organism>
<dbReference type="InterPro" id="IPR037171">
    <property type="entry name" value="NagB/RpiA_transferase-like"/>
</dbReference>
<dbReference type="GO" id="GO:0003743">
    <property type="term" value="F:translation initiation factor activity"/>
    <property type="evidence" value="ECO:0007669"/>
    <property type="project" value="UniProtKB-KW"/>
</dbReference>
<protein>
    <recommendedName>
        <fullName evidence="6">Translation initiation factor eIF2B subunit beta</fullName>
    </recommendedName>
    <alternativeName>
        <fullName evidence="7">eIF2B GDP-GTP exchange factor subunit beta</fullName>
    </alternativeName>
</protein>
<dbReference type="InParanoid" id="A0A1Y2DUR0"/>
<dbReference type="OrthoDB" id="269919at2759"/>
<dbReference type="SUPFAM" id="SSF100950">
    <property type="entry name" value="NagB/RpiA/CoA transferase-like"/>
    <property type="match status" value="1"/>
</dbReference>
<dbReference type="STRING" id="1141098.A0A1Y2DUR0"/>
<dbReference type="Pfam" id="PF01008">
    <property type="entry name" value="IF-2B"/>
    <property type="match status" value="1"/>
</dbReference>
<dbReference type="PANTHER" id="PTHR45859">
    <property type="entry name" value="TRANSLATION INITIATION FACTOR EIF-2B SUBUNIT BETA"/>
    <property type="match status" value="1"/>
</dbReference>
<dbReference type="PANTHER" id="PTHR45859:SF1">
    <property type="entry name" value="TRANSLATION INITIATION FACTOR EIF-2B SUBUNIT BETA"/>
    <property type="match status" value="1"/>
</dbReference>
<evidence type="ECO:0000313" key="11">
    <source>
        <dbReference type="Proteomes" id="UP000193689"/>
    </source>
</evidence>
<dbReference type="AlphaFoldDB" id="A0A1Y2DUR0"/>
<evidence type="ECO:0000256" key="1">
    <source>
        <dbReference type="ARBA" id="ARBA00004514"/>
    </source>
</evidence>
<reference evidence="10 11" key="1">
    <citation type="submission" date="2016-07" db="EMBL/GenBank/DDBJ databases">
        <title>Pervasive Adenine N6-methylation of Active Genes in Fungi.</title>
        <authorList>
            <consortium name="DOE Joint Genome Institute"/>
            <person name="Mondo S.J."/>
            <person name="Dannebaum R.O."/>
            <person name="Kuo R.C."/>
            <person name="Labutti K."/>
            <person name="Haridas S."/>
            <person name="Kuo A."/>
            <person name="Salamov A."/>
            <person name="Ahrendt S.R."/>
            <person name="Lipzen A."/>
            <person name="Sullivan W."/>
            <person name="Andreopoulos W.B."/>
            <person name="Clum A."/>
            <person name="Lindquist E."/>
            <person name="Daum C."/>
            <person name="Ramamoorthy G.K."/>
            <person name="Gryganskyi A."/>
            <person name="Culley D."/>
            <person name="Magnuson J.K."/>
            <person name="James T.Y."/>
            <person name="O'Malley M.A."/>
            <person name="Stajich J.E."/>
            <person name="Spatafora J.W."/>
            <person name="Visel A."/>
            <person name="Grigoriev I.V."/>
        </authorList>
    </citation>
    <scope>NUCLEOTIDE SEQUENCE [LARGE SCALE GENOMIC DNA]</scope>
    <source>
        <strain evidence="10 11">CBS 129021</strain>
    </source>
</reference>
<dbReference type="GO" id="GO:0005085">
    <property type="term" value="F:guanyl-nucleotide exchange factor activity"/>
    <property type="evidence" value="ECO:0007669"/>
    <property type="project" value="TreeGrafter"/>
</dbReference>
<dbReference type="Gene3D" id="3.40.50.10470">
    <property type="entry name" value="Translation initiation factor eif-2b, domain 2"/>
    <property type="match status" value="1"/>
</dbReference>
<evidence type="ECO:0000313" key="10">
    <source>
        <dbReference type="EMBL" id="ORY63010.1"/>
    </source>
</evidence>